<keyword evidence="6" id="KW-0574">Periplasm</keyword>
<comment type="subcellular location">
    <subcellularLocation>
        <location evidence="1">Periplasm</location>
    </subcellularLocation>
</comment>
<comment type="pathway">
    <text evidence="2">Glycan biosynthesis; alginate biosynthesis.</text>
</comment>
<keyword evidence="9" id="KW-0808">Transferase</keyword>
<sequence>MPVSRPSLRRLAAACSLGLAAAGAGAQEGVLSQLYAARPPAGAAFVRVANPLPGMRLVRVAEGEAQRIGGETPATSYAIVGGGKAFSVVVDGRPAASLEVRPGSFSTLVLRREGGKYAVTPIDDTTDTQDALKAELRFYNLVEGCGTAQLLLSPAGTPVFRDVAAGASAARQVNPVQAQLSARCGDAAATAARALPPLQAGDHLSLFLTGPSARPVLAMQPSRTDSVRR</sequence>
<keyword evidence="10" id="KW-1185">Reference proteome</keyword>
<dbReference type="UniPathway" id="UPA00286"/>
<evidence type="ECO:0000313" key="10">
    <source>
        <dbReference type="Proteomes" id="UP000199317"/>
    </source>
</evidence>
<accession>A0A1H0VSF1</accession>
<evidence type="ECO:0000256" key="5">
    <source>
        <dbReference type="ARBA" id="ARBA00022729"/>
    </source>
</evidence>
<evidence type="ECO:0000256" key="7">
    <source>
        <dbReference type="ARBA" id="ARBA00022841"/>
    </source>
</evidence>
<evidence type="ECO:0000313" key="9">
    <source>
        <dbReference type="EMBL" id="SDP81529.1"/>
    </source>
</evidence>
<organism evidence="9 10">
    <name type="scientific">Paracidovorax cattleyae</name>
    <dbReference type="NCBI Taxonomy" id="80868"/>
    <lineage>
        <taxon>Bacteria</taxon>
        <taxon>Pseudomonadati</taxon>
        <taxon>Pseudomonadota</taxon>
        <taxon>Betaproteobacteria</taxon>
        <taxon>Burkholderiales</taxon>
        <taxon>Comamonadaceae</taxon>
        <taxon>Paracidovorax</taxon>
    </lineage>
</organism>
<reference evidence="10" key="1">
    <citation type="submission" date="2016-10" db="EMBL/GenBank/DDBJ databases">
        <authorList>
            <person name="Varghese N."/>
            <person name="Submissions S."/>
        </authorList>
    </citation>
    <scope>NUCLEOTIDE SEQUENCE [LARGE SCALE GENOMIC DNA]</scope>
    <source>
        <strain evidence="10">DSM 17101</strain>
    </source>
</reference>
<evidence type="ECO:0000256" key="8">
    <source>
        <dbReference type="SAM" id="SignalP"/>
    </source>
</evidence>
<comment type="similarity">
    <text evidence="3">Belongs to the AlgF family.</text>
</comment>
<dbReference type="GO" id="GO:0042121">
    <property type="term" value="P:alginic acid biosynthetic process"/>
    <property type="evidence" value="ECO:0007669"/>
    <property type="project" value="UniProtKB-UniPathway"/>
</dbReference>
<feature type="signal peptide" evidence="8">
    <location>
        <begin position="1"/>
        <end position="26"/>
    </location>
</feature>
<dbReference type="RefSeq" id="WP_092837823.1">
    <property type="nucleotide sequence ID" value="NZ_FNJL01000028.1"/>
</dbReference>
<evidence type="ECO:0000256" key="1">
    <source>
        <dbReference type="ARBA" id="ARBA00004418"/>
    </source>
</evidence>
<evidence type="ECO:0000256" key="6">
    <source>
        <dbReference type="ARBA" id="ARBA00022764"/>
    </source>
</evidence>
<dbReference type="Pfam" id="PF11182">
    <property type="entry name" value="AlgF"/>
    <property type="match status" value="1"/>
</dbReference>
<name>A0A1H0VSF1_9BURK</name>
<proteinExistence type="inferred from homology"/>
<gene>
    <name evidence="9" type="ORF">SAMN04489708_12858</name>
</gene>
<dbReference type="EMBL" id="FNJL01000028">
    <property type="protein sequence ID" value="SDP81529.1"/>
    <property type="molecule type" value="Genomic_DNA"/>
</dbReference>
<dbReference type="OrthoDB" id="6041764at2"/>
<dbReference type="GO" id="GO:0016740">
    <property type="term" value="F:transferase activity"/>
    <property type="evidence" value="ECO:0007669"/>
    <property type="project" value="UniProtKB-KW"/>
</dbReference>
<evidence type="ECO:0000256" key="2">
    <source>
        <dbReference type="ARBA" id="ARBA00005182"/>
    </source>
</evidence>
<evidence type="ECO:0000256" key="4">
    <source>
        <dbReference type="ARBA" id="ARBA00013964"/>
    </source>
</evidence>
<dbReference type="GO" id="GO:0042597">
    <property type="term" value="C:periplasmic space"/>
    <property type="evidence" value="ECO:0007669"/>
    <property type="project" value="UniProtKB-SubCell"/>
</dbReference>
<dbReference type="AlphaFoldDB" id="A0A1H0VSF1"/>
<evidence type="ECO:0000256" key="3">
    <source>
        <dbReference type="ARBA" id="ARBA00010033"/>
    </source>
</evidence>
<dbReference type="InterPro" id="IPR035422">
    <property type="entry name" value="AlgF"/>
</dbReference>
<protein>
    <recommendedName>
        <fullName evidence="4">Alginate biosynthesis protein AlgF</fullName>
    </recommendedName>
</protein>
<keyword evidence="5 8" id="KW-0732">Signal</keyword>
<dbReference type="Proteomes" id="UP000199317">
    <property type="component" value="Unassembled WGS sequence"/>
</dbReference>
<keyword evidence="7" id="KW-0016">Alginate biosynthesis</keyword>
<feature type="chain" id="PRO_5011586701" description="Alginate biosynthesis protein AlgF" evidence="8">
    <location>
        <begin position="27"/>
        <end position="229"/>
    </location>
</feature>